<evidence type="ECO:0000256" key="10">
    <source>
        <dbReference type="SAM" id="Phobius"/>
    </source>
</evidence>
<reference evidence="12 13" key="1">
    <citation type="submission" date="2016-04" db="EMBL/GenBank/DDBJ databases">
        <title>Evolutionary innovation and constraint leading to complex multicellularity in the Ascomycota.</title>
        <authorList>
            <person name="Cisse O."/>
            <person name="Nguyen A."/>
            <person name="Hewitt D.A."/>
            <person name="Jedd G."/>
            <person name="Stajich J.E."/>
        </authorList>
    </citation>
    <scope>NUCLEOTIDE SEQUENCE [LARGE SCALE GENOMIC DNA]</scope>
    <source>
        <strain evidence="12 13">DAH-3</strain>
    </source>
</reference>
<evidence type="ECO:0000256" key="3">
    <source>
        <dbReference type="ARBA" id="ARBA00022448"/>
    </source>
</evidence>
<dbReference type="GO" id="GO:0006886">
    <property type="term" value="P:intracellular protein transport"/>
    <property type="evidence" value="ECO:0007669"/>
    <property type="project" value="InterPro"/>
</dbReference>
<dbReference type="Proteomes" id="UP000186594">
    <property type="component" value="Unassembled WGS sequence"/>
</dbReference>
<dbReference type="GO" id="GO:0031201">
    <property type="term" value="C:SNARE complex"/>
    <property type="evidence" value="ECO:0007669"/>
    <property type="project" value="EnsemblFungi"/>
</dbReference>
<dbReference type="GO" id="GO:0042144">
    <property type="term" value="P:vacuole fusion, non-autophagic"/>
    <property type="evidence" value="ECO:0007669"/>
    <property type="project" value="EnsemblFungi"/>
</dbReference>
<dbReference type="Pfam" id="PF05008">
    <property type="entry name" value="V-SNARE"/>
    <property type="match status" value="1"/>
</dbReference>
<organism evidence="12 13">
    <name type="scientific">Neolecta irregularis (strain DAH-3)</name>
    <dbReference type="NCBI Taxonomy" id="1198029"/>
    <lineage>
        <taxon>Eukaryota</taxon>
        <taxon>Fungi</taxon>
        <taxon>Dikarya</taxon>
        <taxon>Ascomycota</taxon>
        <taxon>Taphrinomycotina</taxon>
        <taxon>Neolectales</taxon>
        <taxon>Neolectaceae</taxon>
        <taxon>Neolecta</taxon>
    </lineage>
</organism>
<dbReference type="InterPro" id="IPR007705">
    <property type="entry name" value="Vesicle_trsprt_v-SNARE_N"/>
</dbReference>
<keyword evidence="13" id="KW-1185">Reference proteome</keyword>
<keyword evidence="8 10" id="KW-0472">Membrane</keyword>
<dbReference type="GO" id="GO:0012507">
    <property type="term" value="C:ER to Golgi transport vesicle membrane"/>
    <property type="evidence" value="ECO:0007669"/>
    <property type="project" value="TreeGrafter"/>
</dbReference>
<keyword evidence="7 9" id="KW-0175">Coiled coil</keyword>
<gene>
    <name evidence="12" type="ORF">NEOLI_001596</name>
</gene>
<keyword evidence="6 10" id="KW-1133">Transmembrane helix</keyword>
<feature type="domain" description="T-SNARE coiled-coil homology" evidence="11">
    <location>
        <begin position="124"/>
        <end position="191"/>
    </location>
</feature>
<dbReference type="GO" id="GO:0005829">
    <property type="term" value="C:cytosol"/>
    <property type="evidence" value="ECO:0007669"/>
    <property type="project" value="GOC"/>
</dbReference>
<dbReference type="GO" id="GO:0005774">
    <property type="term" value="C:vacuolar membrane"/>
    <property type="evidence" value="ECO:0007669"/>
    <property type="project" value="EnsemblFungi"/>
</dbReference>
<dbReference type="GO" id="GO:0000139">
    <property type="term" value="C:Golgi membrane"/>
    <property type="evidence" value="ECO:0007669"/>
    <property type="project" value="EnsemblFungi"/>
</dbReference>
<dbReference type="FunFam" id="1.20.5.110:FF:000002">
    <property type="entry name" value="Vesicle transport through interaction with t-SNAREsB"/>
    <property type="match status" value="1"/>
</dbReference>
<proteinExistence type="inferred from homology"/>
<dbReference type="PANTHER" id="PTHR21230">
    <property type="entry name" value="VESICLE TRANSPORT V-SNARE PROTEIN VTI1-RELATED"/>
    <property type="match status" value="1"/>
</dbReference>
<dbReference type="STRING" id="1198029.A0A1U7LP36"/>
<dbReference type="SMART" id="SM00397">
    <property type="entry name" value="t_SNARE"/>
    <property type="match status" value="1"/>
</dbReference>
<comment type="caution">
    <text evidence="12">The sequence shown here is derived from an EMBL/GenBank/DDBJ whole genome shotgun (WGS) entry which is preliminary data.</text>
</comment>
<evidence type="ECO:0000256" key="5">
    <source>
        <dbReference type="ARBA" id="ARBA00022927"/>
    </source>
</evidence>
<keyword evidence="5" id="KW-0653">Protein transport</keyword>
<dbReference type="GO" id="GO:0042147">
    <property type="term" value="P:retrograde transport, endosome to Golgi"/>
    <property type="evidence" value="ECO:0007669"/>
    <property type="project" value="TreeGrafter"/>
</dbReference>
<dbReference type="PANTHER" id="PTHR21230:SF26">
    <property type="entry name" value="VESICLE TRANSPORT THROUGH INTERACTION WITH T-SNARES HOMOLOG 1A"/>
    <property type="match status" value="1"/>
</dbReference>
<dbReference type="InterPro" id="IPR038407">
    <property type="entry name" value="v-SNARE_N_sf"/>
</dbReference>
<keyword evidence="3" id="KW-0813">Transport</keyword>
<comment type="similarity">
    <text evidence="2">Belongs to the VTI1 family.</text>
</comment>
<dbReference type="EMBL" id="LXFE01000834">
    <property type="protein sequence ID" value="OLL24399.1"/>
    <property type="molecule type" value="Genomic_DNA"/>
</dbReference>
<dbReference type="GO" id="GO:0005789">
    <property type="term" value="C:endoplasmic reticulum membrane"/>
    <property type="evidence" value="ECO:0007669"/>
    <property type="project" value="TreeGrafter"/>
</dbReference>
<evidence type="ECO:0000256" key="2">
    <source>
        <dbReference type="ARBA" id="ARBA00006108"/>
    </source>
</evidence>
<evidence type="ECO:0000256" key="9">
    <source>
        <dbReference type="SAM" id="Coils"/>
    </source>
</evidence>
<dbReference type="GO" id="GO:0006896">
    <property type="term" value="P:Golgi to vacuole transport"/>
    <property type="evidence" value="ECO:0007669"/>
    <property type="project" value="EnsemblFungi"/>
</dbReference>
<dbReference type="CDD" id="cd15862">
    <property type="entry name" value="SNARE_Vti1"/>
    <property type="match status" value="1"/>
</dbReference>
<comment type="subcellular location">
    <subcellularLocation>
        <location evidence="1">Membrane</location>
        <topology evidence="1">Single-pass type IV membrane protein</topology>
    </subcellularLocation>
</comment>
<dbReference type="OrthoDB" id="430637at2759"/>
<protein>
    <submittedName>
        <fullName evidence="12">Vesicle transport v-SNARE protein vti1</fullName>
    </submittedName>
</protein>
<dbReference type="InterPro" id="IPR000727">
    <property type="entry name" value="T_SNARE_dom"/>
</dbReference>
<dbReference type="GO" id="GO:0000149">
    <property type="term" value="F:SNARE binding"/>
    <property type="evidence" value="ECO:0007669"/>
    <property type="project" value="TreeGrafter"/>
</dbReference>
<feature type="transmembrane region" description="Helical" evidence="10">
    <location>
        <begin position="200"/>
        <end position="218"/>
    </location>
</feature>
<evidence type="ECO:0000256" key="4">
    <source>
        <dbReference type="ARBA" id="ARBA00022692"/>
    </source>
</evidence>
<dbReference type="AlphaFoldDB" id="A0A1U7LP36"/>
<dbReference type="SUPFAM" id="SSF47661">
    <property type="entry name" value="t-snare proteins"/>
    <property type="match status" value="1"/>
</dbReference>
<dbReference type="GO" id="GO:0006891">
    <property type="term" value="P:intra-Golgi vesicle-mediated transport"/>
    <property type="evidence" value="ECO:0007669"/>
    <property type="project" value="EnsemblFungi"/>
</dbReference>
<dbReference type="GO" id="GO:0031902">
    <property type="term" value="C:late endosome membrane"/>
    <property type="evidence" value="ECO:0007669"/>
    <property type="project" value="TreeGrafter"/>
</dbReference>
<feature type="coiled-coil region" evidence="9">
    <location>
        <begin position="79"/>
        <end position="106"/>
    </location>
</feature>
<evidence type="ECO:0000313" key="13">
    <source>
        <dbReference type="Proteomes" id="UP000186594"/>
    </source>
</evidence>
<evidence type="ECO:0000256" key="1">
    <source>
        <dbReference type="ARBA" id="ARBA00004211"/>
    </source>
</evidence>
<dbReference type="OMA" id="MEYEAND"/>
<dbReference type="GO" id="GO:0007036">
    <property type="term" value="P:vacuolar calcium ion homeostasis"/>
    <property type="evidence" value="ECO:0007669"/>
    <property type="project" value="EnsemblFungi"/>
</dbReference>
<dbReference type="GO" id="GO:0005484">
    <property type="term" value="F:SNAP receptor activity"/>
    <property type="evidence" value="ECO:0007669"/>
    <property type="project" value="EnsemblFungi"/>
</dbReference>
<name>A0A1U7LP36_NEOID</name>
<dbReference type="GO" id="GO:0016236">
    <property type="term" value="P:macroautophagy"/>
    <property type="evidence" value="ECO:0007669"/>
    <property type="project" value="EnsemblFungi"/>
</dbReference>
<evidence type="ECO:0000256" key="8">
    <source>
        <dbReference type="ARBA" id="ARBA00023136"/>
    </source>
</evidence>
<evidence type="ECO:0000256" key="6">
    <source>
        <dbReference type="ARBA" id="ARBA00022989"/>
    </source>
</evidence>
<sequence length="222" mass="25177">MDLDPTTEAFQSYETDFKLVLADVSQNLDQATEEKGEPRKAALNAAQRAIDEALEIYGQMEFEVANIPQGSRGKVNTRLRTNKIDLDRFKREISKLRSEADRESLLGNRYTDPDDIDALDQRVRLLSGTDRLERSSQRLRDSQRLAHETEGLGAGILTDLRGQREQLQNTRDMLLETDGYVDKSVRTLKGMARRMATNKMITSSIIAVLTILILVVIYNKFA</sequence>
<evidence type="ECO:0000313" key="12">
    <source>
        <dbReference type="EMBL" id="OLL24399.1"/>
    </source>
</evidence>
<dbReference type="SUPFAM" id="SSF58038">
    <property type="entry name" value="SNARE fusion complex"/>
    <property type="match status" value="1"/>
</dbReference>
<dbReference type="InterPro" id="IPR010989">
    <property type="entry name" value="SNARE"/>
</dbReference>
<dbReference type="Gene3D" id="1.20.58.400">
    <property type="entry name" value="t-snare proteins"/>
    <property type="match status" value="1"/>
</dbReference>
<accession>A0A1U7LP36</accession>
<evidence type="ECO:0000256" key="7">
    <source>
        <dbReference type="ARBA" id="ARBA00023054"/>
    </source>
</evidence>
<keyword evidence="4 10" id="KW-0812">Transmembrane</keyword>
<dbReference type="Pfam" id="PF12352">
    <property type="entry name" value="V-SNARE_C"/>
    <property type="match status" value="1"/>
</dbReference>
<dbReference type="Gene3D" id="1.20.5.110">
    <property type="match status" value="1"/>
</dbReference>
<evidence type="ECO:0000259" key="11">
    <source>
        <dbReference type="SMART" id="SM00397"/>
    </source>
</evidence>
<dbReference type="GO" id="GO:0048280">
    <property type="term" value="P:vesicle fusion with Golgi apparatus"/>
    <property type="evidence" value="ECO:0007669"/>
    <property type="project" value="TreeGrafter"/>
</dbReference>